<dbReference type="InterPro" id="IPR001173">
    <property type="entry name" value="Glyco_trans_2-like"/>
</dbReference>
<dbReference type="InterPro" id="IPR029044">
    <property type="entry name" value="Nucleotide-diphossugar_trans"/>
</dbReference>
<comment type="caution">
    <text evidence="2">The sequence shown here is derived from an EMBL/GenBank/DDBJ whole genome shotgun (WGS) entry which is preliminary data.</text>
</comment>
<dbReference type="RefSeq" id="WP_253536551.1">
    <property type="nucleotide sequence ID" value="NZ_JAMYWC010000003.1"/>
</dbReference>
<dbReference type="Gene3D" id="3.90.550.10">
    <property type="entry name" value="Spore Coat Polysaccharide Biosynthesis Protein SpsA, Chain A"/>
    <property type="match status" value="1"/>
</dbReference>
<dbReference type="SUPFAM" id="SSF53448">
    <property type="entry name" value="Nucleotide-diphospho-sugar transferases"/>
    <property type="match status" value="1"/>
</dbReference>
<evidence type="ECO:0000313" key="2">
    <source>
        <dbReference type="EMBL" id="MCP1172629.1"/>
    </source>
</evidence>
<dbReference type="EMBL" id="JAMYWC010000003">
    <property type="protein sequence ID" value="MCP1172629.1"/>
    <property type="molecule type" value="Genomic_DNA"/>
</dbReference>
<name>A0AA41WTP3_9RALS</name>
<evidence type="ECO:0000259" key="1">
    <source>
        <dbReference type="Pfam" id="PF00535"/>
    </source>
</evidence>
<dbReference type="AlphaFoldDB" id="A0AA41WTP3"/>
<proteinExistence type="predicted"/>
<keyword evidence="3" id="KW-1185">Reference proteome</keyword>
<evidence type="ECO:0000313" key="3">
    <source>
        <dbReference type="Proteomes" id="UP001162793"/>
    </source>
</evidence>
<dbReference type="CDD" id="cd00761">
    <property type="entry name" value="Glyco_tranf_GTA_type"/>
    <property type="match status" value="1"/>
</dbReference>
<dbReference type="GO" id="GO:0016758">
    <property type="term" value="F:hexosyltransferase activity"/>
    <property type="evidence" value="ECO:0007669"/>
    <property type="project" value="UniProtKB-ARBA"/>
</dbReference>
<dbReference type="Proteomes" id="UP001162793">
    <property type="component" value="Unassembled WGS sequence"/>
</dbReference>
<dbReference type="PANTHER" id="PTHR22916:SF3">
    <property type="entry name" value="UDP-GLCNAC:BETAGAL BETA-1,3-N-ACETYLGLUCOSAMINYLTRANSFERASE-LIKE PROTEIN 1"/>
    <property type="match status" value="1"/>
</dbReference>
<dbReference type="PANTHER" id="PTHR22916">
    <property type="entry name" value="GLYCOSYLTRANSFERASE"/>
    <property type="match status" value="1"/>
</dbReference>
<dbReference type="Pfam" id="PF00535">
    <property type="entry name" value="Glycos_transf_2"/>
    <property type="match status" value="1"/>
</dbReference>
<protein>
    <submittedName>
        <fullName evidence="2">Glycosyltransferase</fullName>
    </submittedName>
</protein>
<organism evidence="2 3">
    <name type="scientific">Ralstonia chuxiongensis</name>
    <dbReference type="NCBI Taxonomy" id="2957504"/>
    <lineage>
        <taxon>Bacteria</taxon>
        <taxon>Pseudomonadati</taxon>
        <taxon>Pseudomonadota</taxon>
        <taxon>Betaproteobacteria</taxon>
        <taxon>Burkholderiales</taxon>
        <taxon>Burkholderiaceae</taxon>
        <taxon>Ralstonia</taxon>
    </lineage>
</organism>
<accession>A0AA41WTP3</accession>
<reference evidence="3" key="1">
    <citation type="journal article" date="2023" name="Front. Microbiol.">
        <title>Ralstonia chuxiongensis sp. nov., Ralstonia mojiangensis sp. nov., and Ralstonia soli sp. nov., isolated from tobacco fields, are three novel species in the family Burkholderiaceae.</title>
        <authorList>
            <person name="Lu C.H."/>
            <person name="Zhang Y.Y."/>
            <person name="Jiang N."/>
            <person name="Chen W."/>
            <person name="Shao X."/>
            <person name="Zhao Z.M."/>
            <person name="Lu W.L."/>
            <person name="Hu X."/>
            <person name="Xi Y.X."/>
            <person name="Zou S.Y."/>
            <person name="Wei Q.J."/>
            <person name="Lin Z.L."/>
            <person name="Gong L."/>
            <person name="Gai X.T."/>
            <person name="Zhang L.Q."/>
            <person name="Li J.Y."/>
            <person name="Jin Y."/>
            <person name="Xia Z.Y."/>
        </authorList>
    </citation>
    <scope>NUCLEOTIDE SEQUENCE [LARGE SCALE GENOMIC DNA]</scope>
    <source>
        <strain evidence="3">21YRMH01-3</strain>
    </source>
</reference>
<gene>
    <name evidence="2" type="ORF">NKG59_09675</name>
</gene>
<feature type="domain" description="Glycosyltransferase 2-like" evidence="1">
    <location>
        <begin position="13"/>
        <end position="158"/>
    </location>
</feature>
<sequence length="263" mass="29774">MPQKSENNRRMVSLIMPCKNGALTLSKSIESVLEQDFENFELLIIDDGSTDGSREIIEEHAKKDNRVKLLTNKGPGKGVWYARNIGLKNVNGRYIAFLDCDDYLLPKSLSNRLRKLDESGAAVVHGAYLRLHPDGKAFYRPARTKVTYSNMLRKNHIGNLTGMYDSEHLGVLLQESYGHEDYLMWCKLVKLSGISYSAGTEPLAVYRVSNTSLSGNKFKVFSWRWKVLRSGLNIKLIPACLCQILSQIYAISDRLLEKPVKTE</sequence>